<dbReference type="InterPro" id="IPR013083">
    <property type="entry name" value="Znf_RING/FYVE/PHD"/>
</dbReference>
<dbReference type="AlphaFoldDB" id="A0A9D3RTW0"/>
<dbReference type="SUPFAM" id="SSF57850">
    <property type="entry name" value="RING/U-box"/>
    <property type="match status" value="1"/>
</dbReference>
<dbReference type="Proteomes" id="UP001044222">
    <property type="component" value="Chromosome 9"/>
</dbReference>
<accession>A0A9D3RTW0</accession>
<keyword evidence="2" id="KW-1185">Reference proteome</keyword>
<proteinExistence type="predicted"/>
<comment type="caution">
    <text evidence="1">The sequence shown here is derived from an EMBL/GenBank/DDBJ whole genome shotgun (WGS) entry which is preliminary data.</text>
</comment>
<protein>
    <recommendedName>
        <fullName evidence="3">RING-type domain-containing protein</fullName>
    </recommendedName>
</protein>
<sequence length="73" mass="8343">MHTCSVCRNIMDQPVIAFCCLGIVGCKVCVQNQLQSSNECMKCQRPCSSQSIFEASDLQDRLRLIRQEIQEKF</sequence>
<dbReference type="Gene3D" id="3.30.40.10">
    <property type="entry name" value="Zinc/RING finger domain, C3HC4 (zinc finger)"/>
    <property type="match status" value="1"/>
</dbReference>
<evidence type="ECO:0008006" key="3">
    <source>
        <dbReference type="Google" id="ProtNLM"/>
    </source>
</evidence>
<evidence type="ECO:0000313" key="1">
    <source>
        <dbReference type="EMBL" id="KAG5841676.1"/>
    </source>
</evidence>
<gene>
    <name evidence="1" type="ORF">ANANG_G00169200</name>
</gene>
<organism evidence="1 2">
    <name type="scientific">Anguilla anguilla</name>
    <name type="common">European freshwater eel</name>
    <name type="synonym">Muraena anguilla</name>
    <dbReference type="NCBI Taxonomy" id="7936"/>
    <lineage>
        <taxon>Eukaryota</taxon>
        <taxon>Metazoa</taxon>
        <taxon>Chordata</taxon>
        <taxon>Craniata</taxon>
        <taxon>Vertebrata</taxon>
        <taxon>Euteleostomi</taxon>
        <taxon>Actinopterygii</taxon>
        <taxon>Neopterygii</taxon>
        <taxon>Teleostei</taxon>
        <taxon>Anguilliformes</taxon>
        <taxon>Anguillidae</taxon>
        <taxon>Anguilla</taxon>
    </lineage>
</organism>
<evidence type="ECO:0000313" key="2">
    <source>
        <dbReference type="Proteomes" id="UP001044222"/>
    </source>
</evidence>
<reference evidence="1" key="1">
    <citation type="submission" date="2021-01" db="EMBL/GenBank/DDBJ databases">
        <title>A chromosome-scale assembly of European eel, Anguilla anguilla.</title>
        <authorList>
            <person name="Henkel C."/>
            <person name="Jong-Raadsen S.A."/>
            <person name="Dufour S."/>
            <person name="Weltzien F.-A."/>
            <person name="Palstra A.P."/>
            <person name="Pelster B."/>
            <person name="Spaink H.P."/>
            <person name="Van Den Thillart G.E."/>
            <person name="Jansen H."/>
            <person name="Zahm M."/>
            <person name="Klopp C."/>
            <person name="Cedric C."/>
            <person name="Louis A."/>
            <person name="Berthelot C."/>
            <person name="Parey E."/>
            <person name="Roest Crollius H."/>
            <person name="Montfort J."/>
            <person name="Robinson-Rechavi M."/>
            <person name="Bucao C."/>
            <person name="Bouchez O."/>
            <person name="Gislard M."/>
            <person name="Lluch J."/>
            <person name="Milhes M."/>
            <person name="Lampietro C."/>
            <person name="Lopez Roques C."/>
            <person name="Donnadieu C."/>
            <person name="Braasch I."/>
            <person name="Desvignes T."/>
            <person name="Postlethwait J."/>
            <person name="Bobe J."/>
            <person name="Guiguen Y."/>
            <person name="Dirks R."/>
        </authorList>
    </citation>
    <scope>NUCLEOTIDE SEQUENCE</scope>
    <source>
        <strain evidence="1">Tag_6206</strain>
        <tissue evidence="1">Liver</tissue>
    </source>
</reference>
<name>A0A9D3RTW0_ANGAN</name>
<dbReference type="EMBL" id="JAFIRN010000009">
    <property type="protein sequence ID" value="KAG5841676.1"/>
    <property type="molecule type" value="Genomic_DNA"/>
</dbReference>